<dbReference type="EMBL" id="KN832872">
    <property type="protein sequence ID" value="KIN04442.1"/>
    <property type="molecule type" value="Genomic_DNA"/>
</dbReference>
<name>A0A0C3HQ53_OIDMZ</name>
<evidence type="ECO:0000313" key="3">
    <source>
        <dbReference type="Proteomes" id="UP000054321"/>
    </source>
</evidence>
<feature type="compositionally biased region" description="Low complexity" evidence="1">
    <location>
        <begin position="30"/>
        <end position="43"/>
    </location>
</feature>
<evidence type="ECO:0000256" key="1">
    <source>
        <dbReference type="SAM" id="MobiDB-lite"/>
    </source>
</evidence>
<dbReference type="Proteomes" id="UP000054321">
    <property type="component" value="Unassembled WGS sequence"/>
</dbReference>
<feature type="compositionally biased region" description="Polar residues" evidence="1">
    <location>
        <begin position="19"/>
        <end position="29"/>
    </location>
</feature>
<proteinExistence type="predicted"/>
<evidence type="ECO:0000313" key="2">
    <source>
        <dbReference type="EMBL" id="KIN04442.1"/>
    </source>
</evidence>
<protein>
    <recommendedName>
        <fullName evidence="4">RRM domain-containing protein</fullName>
    </recommendedName>
</protein>
<sequence length="917" mass="102301">MDHRHYQVPDDFSGGLYVQSPNLSQFNDRQSTSTSSSESFQTQVPLPYYLSNREEQHRSNADPQDMRPWATPDLGDSPLMESFHSSGMTLNPATDPYVPHSHLSQSSSGGHNFRQAHFEHPSVYLRGNSSSPSSSMMNHYQRGTQIGQIGQIDHTASYQNHHPFAPLLAMNGGVADNALPSHFQQPHYGNPSYDQYASPVEQFPAYIHGYHMSNAGSAAAFAQIIPTLNAGPGFHSIPHSEGLVPSSIGQPWATNFPDPNLANTQSVACAPHSSYNQDSIFGAGLTATYGIENQPTSRFSTRQSSLMSVHSKQSTLTDEQTPRYKGQGTAKKYENSSVSIHSKQMAARTPIYSGQDTIKKFERRSSIRTPLEKMVQLAQTPTPERTVKKSNPFSKVQNSRRVEIEDSKSNINVNPILSFIPHATSAEFSSEPRKIESLAMRSRRGQTVSSADPPHNSAVFDWLQNTPRIEGFNLRTPSEGSHRPSPPKMGLLAAGSMTASNLKTIDEDDPFVYGPKLQEKNRSMDPFVSMRAVVPYNNNSLALAGQNSGMSAQLRNLTSNGTRKPTFAEAADPKNLPFAEACRLSKDDNWGVVKIKNIPYSVNRPEVLAFLGRNAKIVAEYENEPVHIIMERVTSKTLDCYVEFVSFDEAVAAVNRFETNRTGGRSGRLGQRHVEVELSSQEHLMKDLFPKAKNVKWNGSKPIILSTNGNERFNSGFQGFVSREELVMLVKHVESPQRYPWHMVHYITIEERNLLHKATIDLLALLVDRINTDKDDICLTPMLLKRVWKAALKCRGFTPSMKDDIVFICQIDGHTAAEHGVAPFAPYWKYLWTIGPKPGVPADLLLWYIAIIRETTEKRQLSLAERAAMGHSSDEEKLFGELDKHLNFPDPFQQMTLAEVAQIEWTTIEVLLRQALG</sequence>
<dbReference type="Gene3D" id="3.30.70.330">
    <property type="match status" value="1"/>
</dbReference>
<dbReference type="SUPFAM" id="SSF54928">
    <property type="entry name" value="RNA-binding domain, RBD"/>
    <property type="match status" value="1"/>
</dbReference>
<dbReference type="InterPro" id="IPR012677">
    <property type="entry name" value="Nucleotide-bd_a/b_plait_sf"/>
</dbReference>
<dbReference type="AlphaFoldDB" id="A0A0C3HQ53"/>
<evidence type="ECO:0008006" key="4">
    <source>
        <dbReference type="Google" id="ProtNLM"/>
    </source>
</evidence>
<dbReference type="HOGENOM" id="CLU_014423_0_0_1"/>
<keyword evidence="3" id="KW-1185">Reference proteome</keyword>
<dbReference type="InParanoid" id="A0A0C3HQ53"/>
<feature type="compositionally biased region" description="Polar residues" evidence="1">
    <location>
        <begin position="309"/>
        <end position="319"/>
    </location>
</feature>
<dbReference type="GO" id="GO:0003676">
    <property type="term" value="F:nucleic acid binding"/>
    <property type="evidence" value="ECO:0007669"/>
    <property type="project" value="InterPro"/>
</dbReference>
<feature type="region of interest" description="Disordered" evidence="1">
    <location>
        <begin position="309"/>
        <end position="342"/>
    </location>
</feature>
<dbReference type="InterPro" id="IPR035979">
    <property type="entry name" value="RBD_domain_sf"/>
</dbReference>
<feature type="region of interest" description="Disordered" evidence="1">
    <location>
        <begin position="1"/>
        <end position="44"/>
    </location>
</feature>
<reference evidence="2 3" key="1">
    <citation type="submission" date="2014-04" db="EMBL/GenBank/DDBJ databases">
        <authorList>
            <consortium name="DOE Joint Genome Institute"/>
            <person name="Kuo A."/>
            <person name="Martino E."/>
            <person name="Perotto S."/>
            <person name="Kohler A."/>
            <person name="Nagy L.G."/>
            <person name="Floudas D."/>
            <person name="Copeland A."/>
            <person name="Barry K.W."/>
            <person name="Cichocki N."/>
            <person name="Veneault-Fourrey C."/>
            <person name="LaButti K."/>
            <person name="Lindquist E.A."/>
            <person name="Lipzen A."/>
            <person name="Lundell T."/>
            <person name="Morin E."/>
            <person name="Murat C."/>
            <person name="Sun H."/>
            <person name="Tunlid A."/>
            <person name="Henrissat B."/>
            <person name="Grigoriev I.V."/>
            <person name="Hibbett D.S."/>
            <person name="Martin F."/>
            <person name="Nordberg H.P."/>
            <person name="Cantor M.N."/>
            <person name="Hua S.X."/>
        </authorList>
    </citation>
    <scope>NUCLEOTIDE SEQUENCE [LARGE SCALE GENOMIC DNA]</scope>
    <source>
        <strain evidence="2 3">Zn</strain>
    </source>
</reference>
<dbReference type="STRING" id="913774.A0A0C3HQ53"/>
<accession>A0A0C3HQ53</accession>
<organism evidence="2 3">
    <name type="scientific">Oidiodendron maius (strain Zn)</name>
    <dbReference type="NCBI Taxonomy" id="913774"/>
    <lineage>
        <taxon>Eukaryota</taxon>
        <taxon>Fungi</taxon>
        <taxon>Dikarya</taxon>
        <taxon>Ascomycota</taxon>
        <taxon>Pezizomycotina</taxon>
        <taxon>Leotiomycetes</taxon>
        <taxon>Leotiomycetes incertae sedis</taxon>
        <taxon>Myxotrichaceae</taxon>
        <taxon>Oidiodendron</taxon>
    </lineage>
</organism>
<feature type="region of interest" description="Disordered" evidence="1">
    <location>
        <begin position="378"/>
        <end position="399"/>
    </location>
</feature>
<dbReference type="CDD" id="cd12254">
    <property type="entry name" value="RRM_hnRNPH_ESRPs_RBM12_like"/>
    <property type="match status" value="1"/>
</dbReference>
<gene>
    <name evidence="2" type="ORF">OIDMADRAFT_142328</name>
</gene>
<dbReference type="OrthoDB" id="336240at2759"/>
<reference evidence="3" key="2">
    <citation type="submission" date="2015-01" db="EMBL/GenBank/DDBJ databases">
        <title>Evolutionary Origins and Diversification of the Mycorrhizal Mutualists.</title>
        <authorList>
            <consortium name="DOE Joint Genome Institute"/>
            <consortium name="Mycorrhizal Genomics Consortium"/>
            <person name="Kohler A."/>
            <person name="Kuo A."/>
            <person name="Nagy L.G."/>
            <person name="Floudas D."/>
            <person name="Copeland A."/>
            <person name="Barry K.W."/>
            <person name="Cichocki N."/>
            <person name="Veneault-Fourrey C."/>
            <person name="LaButti K."/>
            <person name="Lindquist E.A."/>
            <person name="Lipzen A."/>
            <person name="Lundell T."/>
            <person name="Morin E."/>
            <person name="Murat C."/>
            <person name="Riley R."/>
            <person name="Ohm R."/>
            <person name="Sun H."/>
            <person name="Tunlid A."/>
            <person name="Henrissat B."/>
            <person name="Grigoriev I.V."/>
            <person name="Hibbett D.S."/>
            <person name="Martin F."/>
        </authorList>
    </citation>
    <scope>NUCLEOTIDE SEQUENCE [LARGE SCALE GENOMIC DNA]</scope>
    <source>
        <strain evidence="3">Zn</strain>
    </source>
</reference>